<dbReference type="EMBL" id="CACVBM020001507">
    <property type="protein sequence ID" value="CAA7052719.1"/>
    <property type="molecule type" value="Genomic_DNA"/>
</dbReference>
<sequence length="198" mass="21937">MSLRSYNYKGTLLSYAADFMYDNMVHRSMLTQRYHCTANNAFDHNIVAGGNNDVWKTESVSGMSTSKGGGGQTYAGANGKNTASCGRTSIRYGPSIGSDGQYTMDRDISNSSRRQGRSVRENVTHTRPMCTIDDEEFDIPPLFDNTLYDSSKIPDLDIDEMGGEVVVGKVYSSKIFFQVALVVYAIKSMFNLANHDEE</sequence>
<feature type="region of interest" description="Disordered" evidence="1">
    <location>
        <begin position="101"/>
        <end position="121"/>
    </location>
</feature>
<dbReference type="AlphaFoldDB" id="A0A6D2KI75"/>
<name>A0A6D2KI75_9BRAS</name>
<organism evidence="2 3">
    <name type="scientific">Microthlaspi erraticum</name>
    <dbReference type="NCBI Taxonomy" id="1685480"/>
    <lineage>
        <taxon>Eukaryota</taxon>
        <taxon>Viridiplantae</taxon>
        <taxon>Streptophyta</taxon>
        <taxon>Embryophyta</taxon>
        <taxon>Tracheophyta</taxon>
        <taxon>Spermatophyta</taxon>
        <taxon>Magnoliopsida</taxon>
        <taxon>eudicotyledons</taxon>
        <taxon>Gunneridae</taxon>
        <taxon>Pentapetalae</taxon>
        <taxon>rosids</taxon>
        <taxon>malvids</taxon>
        <taxon>Brassicales</taxon>
        <taxon>Brassicaceae</taxon>
        <taxon>Coluteocarpeae</taxon>
        <taxon>Microthlaspi</taxon>
    </lineage>
</organism>
<evidence type="ECO:0000313" key="3">
    <source>
        <dbReference type="Proteomes" id="UP000467841"/>
    </source>
</evidence>
<protein>
    <submittedName>
        <fullName evidence="2">Uncharacterized protein</fullName>
    </submittedName>
</protein>
<comment type="caution">
    <text evidence="2">The sequence shown here is derived from an EMBL/GenBank/DDBJ whole genome shotgun (WGS) entry which is preliminary data.</text>
</comment>
<evidence type="ECO:0000313" key="2">
    <source>
        <dbReference type="EMBL" id="CAA7052719.1"/>
    </source>
</evidence>
<gene>
    <name evidence="2" type="ORF">MERR_LOCUS39954</name>
</gene>
<proteinExistence type="predicted"/>
<accession>A0A6D2KI75</accession>
<keyword evidence="3" id="KW-1185">Reference proteome</keyword>
<dbReference type="Proteomes" id="UP000467841">
    <property type="component" value="Unassembled WGS sequence"/>
</dbReference>
<reference evidence="2" key="1">
    <citation type="submission" date="2020-01" db="EMBL/GenBank/DDBJ databases">
        <authorList>
            <person name="Mishra B."/>
        </authorList>
    </citation>
    <scope>NUCLEOTIDE SEQUENCE [LARGE SCALE GENOMIC DNA]</scope>
</reference>
<evidence type="ECO:0000256" key="1">
    <source>
        <dbReference type="SAM" id="MobiDB-lite"/>
    </source>
</evidence>